<dbReference type="PANTHER" id="PTHR43283">
    <property type="entry name" value="BETA-LACTAMASE-RELATED"/>
    <property type="match status" value="1"/>
</dbReference>
<evidence type="ECO:0000259" key="1">
    <source>
        <dbReference type="Pfam" id="PF00144"/>
    </source>
</evidence>
<dbReference type="InterPro" id="IPR050789">
    <property type="entry name" value="Diverse_Enzym_Activities"/>
</dbReference>
<dbReference type="OrthoDB" id="428260at2759"/>
<evidence type="ECO:0000313" key="2">
    <source>
        <dbReference type="EMBL" id="KAF7291593.1"/>
    </source>
</evidence>
<keyword evidence="3" id="KW-1185">Reference proteome</keyword>
<accession>A0A8H6S3D2</accession>
<dbReference type="EMBL" id="JACAZE010000024">
    <property type="protein sequence ID" value="KAF7291593.1"/>
    <property type="molecule type" value="Genomic_DNA"/>
</dbReference>
<organism evidence="2 3">
    <name type="scientific">Mycena chlorophos</name>
    <name type="common">Agaric fungus</name>
    <name type="synonym">Agaricus chlorophos</name>
    <dbReference type="NCBI Taxonomy" id="658473"/>
    <lineage>
        <taxon>Eukaryota</taxon>
        <taxon>Fungi</taxon>
        <taxon>Dikarya</taxon>
        <taxon>Basidiomycota</taxon>
        <taxon>Agaricomycotina</taxon>
        <taxon>Agaricomycetes</taxon>
        <taxon>Agaricomycetidae</taxon>
        <taxon>Agaricales</taxon>
        <taxon>Marasmiineae</taxon>
        <taxon>Mycenaceae</taxon>
        <taxon>Mycena</taxon>
    </lineage>
</organism>
<protein>
    <recommendedName>
        <fullName evidence="1">Beta-lactamase-related domain-containing protein</fullName>
    </recommendedName>
</protein>
<dbReference type="Gene3D" id="3.40.710.10">
    <property type="entry name" value="DD-peptidase/beta-lactamase superfamily"/>
    <property type="match status" value="1"/>
</dbReference>
<dbReference type="Pfam" id="PF00144">
    <property type="entry name" value="Beta-lactamase"/>
    <property type="match status" value="1"/>
</dbReference>
<reference evidence="2" key="1">
    <citation type="submission" date="2020-05" db="EMBL/GenBank/DDBJ databases">
        <title>Mycena genomes resolve the evolution of fungal bioluminescence.</title>
        <authorList>
            <person name="Tsai I.J."/>
        </authorList>
    </citation>
    <scope>NUCLEOTIDE SEQUENCE</scope>
    <source>
        <strain evidence="2">110903Hualien_Pintung</strain>
    </source>
</reference>
<dbReference type="InterPro" id="IPR012338">
    <property type="entry name" value="Beta-lactam/transpept-like"/>
</dbReference>
<comment type="caution">
    <text evidence="2">The sequence shown here is derived from an EMBL/GenBank/DDBJ whole genome shotgun (WGS) entry which is preliminary data.</text>
</comment>
<sequence>MLTSEQKAKIQSILNEAVGNKVIPALFFGVATRDALEIHLSGNKYFDDPFSDPIDENTIFWLCSQTKLIAAIAGHQLIEQGKIQLDTPVEEIIPELANPVVVTAHDENGRISATRPAVGKITFGQLFNHSSGLDYNLDGTTPSSGVPIAYSNTYTSPDVSEFFKILKGPLDGIPLRFDPGTSFTYGFSNDVLGFIVENVSGKTLEQYFKDHIFGPLGLNSATFYPTAEVKSRLLPLTYRNADGSLVRWPLPPPVDAEAELIKLHLGGVGLYATEKDYLTVLQHILQIQGGTAANPILSQTSVARLFEQTLTPAGAEAISALITTWSEGVGLPPNSAQWGYGFSVTTADAPGLRKKGTGSWGGWATTVYLIDPTTGIAVVAGTQLAPSGDPTFVKIFNQLQQVVYSK</sequence>
<dbReference type="Proteomes" id="UP000613580">
    <property type="component" value="Unassembled WGS sequence"/>
</dbReference>
<dbReference type="InterPro" id="IPR001466">
    <property type="entry name" value="Beta-lactam-related"/>
</dbReference>
<evidence type="ECO:0000313" key="3">
    <source>
        <dbReference type="Proteomes" id="UP000613580"/>
    </source>
</evidence>
<dbReference type="SUPFAM" id="SSF56601">
    <property type="entry name" value="beta-lactamase/transpeptidase-like"/>
    <property type="match status" value="1"/>
</dbReference>
<gene>
    <name evidence="2" type="ORF">HMN09_01250400</name>
</gene>
<name>A0A8H6S3D2_MYCCL</name>
<dbReference type="AlphaFoldDB" id="A0A8H6S3D2"/>
<dbReference type="PANTHER" id="PTHR43283:SF3">
    <property type="entry name" value="BETA-LACTAMASE FAMILY PROTEIN (AFU_ORTHOLOGUE AFUA_5G07500)"/>
    <property type="match status" value="1"/>
</dbReference>
<feature type="domain" description="Beta-lactamase-related" evidence="1">
    <location>
        <begin position="20"/>
        <end position="389"/>
    </location>
</feature>
<proteinExistence type="predicted"/>